<evidence type="ECO:0000256" key="5">
    <source>
        <dbReference type="SAM" id="SignalP"/>
    </source>
</evidence>
<keyword evidence="4" id="KW-0472">Membrane</keyword>
<dbReference type="RefSeq" id="WP_184221224.1">
    <property type="nucleotide sequence ID" value="NZ_JACHIP010000006.1"/>
</dbReference>
<dbReference type="InterPro" id="IPR011712">
    <property type="entry name" value="Sig_transdc_His_kin_sub3_dim/P"/>
</dbReference>
<dbReference type="PANTHER" id="PTHR24421">
    <property type="entry name" value="NITRATE/NITRITE SENSOR PROTEIN NARX-RELATED"/>
    <property type="match status" value="1"/>
</dbReference>
<feature type="domain" description="Histidine kinase/HSP90-like ATPase" evidence="6">
    <location>
        <begin position="175"/>
        <end position="272"/>
    </location>
</feature>
<gene>
    <name evidence="7" type="ORF">HDF16_004310</name>
</gene>
<evidence type="ECO:0000313" key="7">
    <source>
        <dbReference type="EMBL" id="MBB5059584.1"/>
    </source>
</evidence>
<dbReference type="PANTHER" id="PTHR24421:SF62">
    <property type="entry name" value="SENSORY TRANSDUCTION HISTIDINE KINASE"/>
    <property type="match status" value="1"/>
</dbReference>
<dbReference type="Gene3D" id="1.20.5.1930">
    <property type="match status" value="1"/>
</dbReference>
<feature type="chain" id="PRO_5031356858" evidence="5">
    <location>
        <begin position="22"/>
        <end position="306"/>
    </location>
</feature>
<accession>A0A7W8E5R5</accession>
<dbReference type="Pfam" id="PF07730">
    <property type="entry name" value="HisKA_3"/>
    <property type="match status" value="1"/>
</dbReference>
<dbReference type="SUPFAM" id="SSF55874">
    <property type="entry name" value="ATPase domain of HSP90 chaperone/DNA topoisomerase II/histidine kinase"/>
    <property type="match status" value="1"/>
</dbReference>
<reference evidence="7 8" key="1">
    <citation type="submission" date="2020-08" db="EMBL/GenBank/DDBJ databases">
        <title>Genomic Encyclopedia of Type Strains, Phase IV (KMG-V): Genome sequencing to study the core and pangenomes of soil and plant-associated prokaryotes.</title>
        <authorList>
            <person name="Whitman W."/>
        </authorList>
    </citation>
    <scope>NUCLEOTIDE SEQUENCE [LARGE SCALE GENOMIC DNA]</scope>
    <source>
        <strain evidence="7 8">M8UP14</strain>
    </source>
</reference>
<protein>
    <submittedName>
        <fullName evidence="7">Signal transduction histidine kinase</fullName>
    </submittedName>
</protein>
<dbReference type="EMBL" id="JACHIP010000006">
    <property type="protein sequence ID" value="MBB5059584.1"/>
    <property type="molecule type" value="Genomic_DNA"/>
</dbReference>
<dbReference type="SMART" id="SM00387">
    <property type="entry name" value="HATPase_c"/>
    <property type="match status" value="1"/>
</dbReference>
<dbReference type="InterPro" id="IPR003594">
    <property type="entry name" value="HATPase_dom"/>
</dbReference>
<dbReference type="InterPro" id="IPR036890">
    <property type="entry name" value="HATPase_C_sf"/>
</dbReference>
<evidence type="ECO:0000259" key="6">
    <source>
        <dbReference type="SMART" id="SM00387"/>
    </source>
</evidence>
<dbReference type="AlphaFoldDB" id="A0A7W8E5R5"/>
<proteinExistence type="predicted"/>
<dbReference type="CDD" id="cd16917">
    <property type="entry name" value="HATPase_UhpB-NarQ-NarX-like"/>
    <property type="match status" value="1"/>
</dbReference>
<dbReference type="GO" id="GO:0046983">
    <property type="term" value="F:protein dimerization activity"/>
    <property type="evidence" value="ECO:0007669"/>
    <property type="project" value="InterPro"/>
</dbReference>
<dbReference type="Proteomes" id="UP000540989">
    <property type="component" value="Unassembled WGS sequence"/>
</dbReference>
<keyword evidence="2 7" id="KW-0418">Kinase</keyword>
<evidence type="ECO:0000256" key="4">
    <source>
        <dbReference type="SAM" id="Phobius"/>
    </source>
</evidence>
<dbReference type="GO" id="GO:0016020">
    <property type="term" value="C:membrane"/>
    <property type="evidence" value="ECO:0007669"/>
    <property type="project" value="InterPro"/>
</dbReference>
<keyword evidence="3" id="KW-0902">Two-component regulatory system</keyword>
<keyword evidence="5" id="KW-0732">Signal</keyword>
<sequence length="306" mass="34213">MPTFTSRYIVAACVAATSAMAGRMFPASMRSWTFDLAAVVLVALFGWGYYIFSLKQASEAVRTRLCERLAERERIARDLHDTFFQGVQGLLLSFQSASQRLPANDLTRGLIEATLVESDRVMLEGRELVLDLRTRSTECNELGRDLTAAAVEFSRIAAASYQVVTEGPSMRLNSIVSEDIYRLCKEALHNAFVHAAASEIVVTIVYGRRDLRITVRDNGRGIPREILQRGSVPNHWGLIGMRERAVKIGAQLAIASTPRLGTEILVTIPGQLAYRVERGPTLSKLFSDWPDLLRTRKYSSHQLRLR</sequence>
<keyword evidence="8" id="KW-1185">Reference proteome</keyword>
<feature type="signal peptide" evidence="5">
    <location>
        <begin position="1"/>
        <end position="21"/>
    </location>
</feature>
<dbReference type="InterPro" id="IPR050482">
    <property type="entry name" value="Sensor_HK_TwoCompSys"/>
</dbReference>
<keyword evidence="4" id="KW-0812">Transmembrane</keyword>
<organism evidence="7 8">
    <name type="scientific">Granulicella aggregans</name>
    <dbReference type="NCBI Taxonomy" id="474949"/>
    <lineage>
        <taxon>Bacteria</taxon>
        <taxon>Pseudomonadati</taxon>
        <taxon>Acidobacteriota</taxon>
        <taxon>Terriglobia</taxon>
        <taxon>Terriglobales</taxon>
        <taxon>Acidobacteriaceae</taxon>
        <taxon>Granulicella</taxon>
    </lineage>
</organism>
<comment type="caution">
    <text evidence="7">The sequence shown here is derived from an EMBL/GenBank/DDBJ whole genome shotgun (WGS) entry which is preliminary data.</text>
</comment>
<name>A0A7W8E5R5_9BACT</name>
<dbReference type="Pfam" id="PF02518">
    <property type="entry name" value="HATPase_c"/>
    <property type="match status" value="1"/>
</dbReference>
<evidence type="ECO:0000313" key="8">
    <source>
        <dbReference type="Proteomes" id="UP000540989"/>
    </source>
</evidence>
<evidence type="ECO:0000256" key="2">
    <source>
        <dbReference type="ARBA" id="ARBA00022777"/>
    </source>
</evidence>
<keyword evidence="1" id="KW-0808">Transferase</keyword>
<dbReference type="GO" id="GO:0000155">
    <property type="term" value="F:phosphorelay sensor kinase activity"/>
    <property type="evidence" value="ECO:0007669"/>
    <property type="project" value="InterPro"/>
</dbReference>
<feature type="transmembrane region" description="Helical" evidence="4">
    <location>
        <begin position="31"/>
        <end position="52"/>
    </location>
</feature>
<evidence type="ECO:0000256" key="3">
    <source>
        <dbReference type="ARBA" id="ARBA00023012"/>
    </source>
</evidence>
<dbReference type="Gene3D" id="3.30.565.10">
    <property type="entry name" value="Histidine kinase-like ATPase, C-terminal domain"/>
    <property type="match status" value="1"/>
</dbReference>
<keyword evidence="4" id="KW-1133">Transmembrane helix</keyword>
<evidence type="ECO:0000256" key="1">
    <source>
        <dbReference type="ARBA" id="ARBA00022679"/>
    </source>
</evidence>